<dbReference type="EMBL" id="CP001087">
    <property type="protein sequence ID" value="ACN16265.1"/>
    <property type="molecule type" value="Genomic_DNA"/>
</dbReference>
<name>C0QLG1_DESAH</name>
<dbReference type="AlphaFoldDB" id="C0QLG1"/>
<dbReference type="STRING" id="177437.HRM2_31840"/>
<dbReference type="RefSeq" id="WP_015905027.1">
    <property type="nucleotide sequence ID" value="NC_012108.1"/>
</dbReference>
<gene>
    <name evidence="1" type="ordered locus">HRM2_31840</name>
</gene>
<dbReference type="eggNOG" id="ENOG502ZA7Y">
    <property type="taxonomic scope" value="Bacteria"/>
</dbReference>
<accession>C0QLG1</accession>
<evidence type="ECO:0000313" key="1">
    <source>
        <dbReference type="EMBL" id="ACN16265.1"/>
    </source>
</evidence>
<evidence type="ECO:0008006" key="3">
    <source>
        <dbReference type="Google" id="ProtNLM"/>
    </source>
</evidence>
<dbReference type="Proteomes" id="UP000000442">
    <property type="component" value="Chromosome"/>
</dbReference>
<dbReference type="HOGENOM" id="CLU_1128605_0_0_7"/>
<keyword evidence="2" id="KW-1185">Reference proteome</keyword>
<dbReference type="Pfam" id="PF19620">
    <property type="entry name" value="DUF6125"/>
    <property type="match status" value="1"/>
</dbReference>
<sequence length="249" mass="28255">MKEMNTLLADADHDLLLKMVKDSFRRTLVHYGQWLAQVEHQLGSESAMAVEDAVWEKSFGNQLARLGKALGFEIIDGVPGALHRMSKADLLDLIEKMGVNWLANDGIWFQAVEHPFGMNEAKRCNDTCWTRFSPFEAKRIKGLLDLPDNGGIPALKKALAFRMYATINRQSVEEIDENTIIFRMNDCRVQAARKRRGLADYPCKSAGLVEYPYFAAAIDSRIKTECIGCPPDKHPEDWYCAWKFTLVNP</sequence>
<dbReference type="KEGG" id="dat:HRM2_31840"/>
<proteinExistence type="predicted"/>
<protein>
    <recommendedName>
        <fullName evidence="3">Cytosolic protein</fullName>
    </recommendedName>
</protein>
<evidence type="ECO:0000313" key="2">
    <source>
        <dbReference type="Proteomes" id="UP000000442"/>
    </source>
</evidence>
<reference evidence="1 2" key="1">
    <citation type="journal article" date="2009" name="Environ. Microbiol.">
        <title>Genome sequence of Desulfobacterium autotrophicum HRM2, a marine sulfate reducer oxidizing organic carbon completely to carbon dioxide.</title>
        <authorList>
            <person name="Strittmatter A.W."/>
            <person name="Liesegang H."/>
            <person name="Rabus R."/>
            <person name="Decker I."/>
            <person name="Amann J."/>
            <person name="Andres S."/>
            <person name="Henne A."/>
            <person name="Fricke W.F."/>
            <person name="Martinez-Arias R."/>
            <person name="Bartels D."/>
            <person name="Goesmann A."/>
            <person name="Krause L."/>
            <person name="Puehler A."/>
            <person name="Klenk H.P."/>
            <person name="Richter M."/>
            <person name="Schuler M."/>
            <person name="Gloeckner F.O."/>
            <person name="Meyerdierks A."/>
            <person name="Gottschalk G."/>
            <person name="Amann R."/>
        </authorList>
    </citation>
    <scope>NUCLEOTIDE SEQUENCE [LARGE SCALE GENOMIC DNA]</scope>
    <source>
        <strain evidence="2">ATCC 43914 / DSM 3382 / HRM2</strain>
    </source>
</reference>
<organism evidence="1 2">
    <name type="scientific">Desulforapulum autotrophicum (strain ATCC 43914 / DSM 3382 / VKM B-1955 / HRM2)</name>
    <name type="common">Desulfobacterium autotrophicum</name>
    <dbReference type="NCBI Taxonomy" id="177437"/>
    <lineage>
        <taxon>Bacteria</taxon>
        <taxon>Pseudomonadati</taxon>
        <taxon>Thermodesulfobacteriota</taxon>
        <taxon>Desulfobacteria</taxon>
        <taxon>Desulfobacterales</taxon>
        <taxon>Desulfobacteraceae</taxon>
        <taxon>Desulforapulum</taxon>
    </lineage>
</organism>
<dbReference type="OrthoDB" id="9793253at2"/>